<evidence type="ECO:0000313" key="8">
    <source>
        <dbReference type="EMBL" id="VAW98971.1"/>
    </source>
</evidence>
<organism evidence="8">
    <name type="scientific">hydrothermal vent metagenome</name>
    <dbReference type="NCBI Taxonomy" id="652676"/>
    <lineage>
        <taxon>unclassified sequences</taxon>
        <taxon>metagenomes</taxon>
        <taxon>ecological metagenomes</taxon>
    </lineage>
</organism>
<dbReference type="AlphaFoldDB" id="A0A3B1A4H4"/>
<name>A0A3B1A4H4_9ZZZZ</name>
<gene>
    <name evidence="8" type="ORF">MNBD_GAMMA20-763</name>
</gene>
<dbReference type="EMBL" id="UOFU01000156">
    <property type="protein sequence ID" value="VAW98971.1"/>
    <property type="molecule type" value="Genomic_DNA"/>
</dbReference>
<evidence type="ECO:0000259" key="7">
    <source>
        <dbReference type="PROSITE" id="PS51918"/>
    </source>
</evidence>
<dbReference type="GO" id="GO:0051539">
    <property type="term" value="F:4 iron, 4 sulfur cluster binding"/>
    <property type="evidence" value="ECO:0007669"/>
    <property type="project" value="UniProtKB-KW"/>
</dbReference>
<feature type="domain" description="Radical SAM core" evidence="7">
    <location>
        <begin position="17"/>
        <end position="209"/>
    </location>
</feature>
<keyword evidence="4" id="KW-0479">Metal-binding</keyword>
<dbReference type="InterPro" id="IPR058240">
    <property type="entry name" value="rSAM_sf"/>
</dbReference>
<dbReference type="CDD" id="cd01335">
    <property type="entry name" value="Radical_SAM"/>
    <property type="match status" value="1"/>
</dbReference>
<dbReference type="SFLD" id="SFLDG01111">
    <property type="entry name" value="Uncharacterised_Radical_SAM_Su"/>
    <property type="match status" value="1"/>
</dbReference>
<dbReference type="InterPro" id="IPR013785">
    <property type="entry name" value="Aldolase_TIM"/>
</dbReference>
<keyword evidence="6" id="KW-0411">Iron-sulfur</keyword>
<comment type="cofactor">
    <cofactor evidence="1">
        <name>[4Fe-4S] cluster</name>
        <dbReference type="ChEBI" id="CHEBI:49883"/>
    </cofactor>
</comment>
<evidence type="ECO:0000256" key="1">
    <source>
        <dbReference type="ARBA" id="ARBA00001966"/>
    </source>
</evidence>
<evidence type="ECO:0000256" key="5">
    <source>
        <dbReference type="ARBA" id="ARBA00023004"/>
    </source>
</evidence>
<evidence type="ECO:0000256" key="4">
    <source>
        <dbReference type="ARBA" id="ARBA00022723"/>
    </source>
</evidence>
<dbReference type="NCBIfam" id="TIGR04038">
    <property type="entry name" value="tatD_link_rSAM"/>
    <property type="match status" value="1"/>
</dbReference>
<dbReference type="Gene3D" id="3.20.20.70">
    <property type="entry name" value="Aldolase class I"/>
    <property type="match status" value="1"/>
</dbReference>
<dbReference type="PANTHER" id="PTHR30352:SF5">
    <property type="entry name" value="PYRUVATE FORMATE-LYASE 1-ACTIVATING ENZYME"/>
    <property type="match status" value="1"/>
</dbReference>
<dbReference type="InterPro" id="IPR023821">
    <property type="entry name" value="rSAM_TatD-assoc"/>
</dbReference>
<dbReference type="SFLD" id="SFLDS00029">
    <property type="entry name" value="Radical_SAM"/>
    <property type="match status" value="1"/>
</dbReference>
<dbReference type="SUPFAM" id="SSF102114">
    <property type="entry name" value="Radical SAM enzymes"/>
    <property type="match status" value="1"/>
</dbReference>
<evidence type="ECO:0000256" key="3">
    <source>
        <dbReference type="ARBA" id="ARBA00022691"/>
    </source>
</evidence>
<evidence type="ECO:0000256" key="2">
    <source>
        <dbReference type="ARBA" id="ARBA00022485"/>
    </source>
</evidence>
<evidence type="ECO:0000256" key="6">
    <source>
        <dbReference type="ARBA" id="ARBA00023014"/>
    </source>
</evidence>
<dbReference type="GO" id="GO:0003824">
    <property type="term" value="F:catalytic activity"/>
    <property type="evidence" value="ECO:0007669"/>
    <property type="project" value="InterPro"/>
</dbReference>
<dbReference type="InterPro" id="IPR034457">
    <property type="entry name" value="Organic_radical-activating"/>
</dbReference>
<sequence length="209" mass="23003">MPVSIRRQRQHEEHLAYRLHGNCYLNITYHCTLRCAFCPKFNGSWEVQNVDLLLTREPQADEVLAAIGDSHNDHEIVFCGLGEPTLNLAVLLNVARALKVQGKRIRLNTDGLANLVHGRDVTPELAEVVDAVSISMNAQDEATYERHCRPKQAGAFLAMQDFAQRAGEQGMAVTLTAIDGLNGVDIAACEQIASSLGAGFRRRVLDRVG</sequence>
<keyword evidence="5" id="KW-0408">Iron</keyword>
<dbReference type="PANTHER" id="PTHR30352">
    <property type="entry name" value="PYRUVATE FORMATE-LYASE-ACTIVATING ENZYME"/>
    <property type="match status" value="1"/>
</dbReference>
<dbReference type="InterPro" id="IPR007197">
    <property type="entry name" value="rSAM"/>
</dbReference>
<keyword evidence="3" id="KW-0949">S-adenosyl-L-methionine</keyword>
<dbReference type="PROSITE" id="PS51918">
    <property type="entry name" value="RADICAL_SAM"/>
    <property type="match status" value="1"/>
</dbReference>
<dbReference type="GO" id="GO:0046872">
    <property type="term" value="F:metal ion binding"/>
    <property type="evidence" value="ECO:0007669"/>
    <property type="project" value="UniProtKB-KW"/>
</dbReference>
<reference evidence="8" key="1">
    <citation type="submission" date="2018-06" db="EMBL/GenBank/DDBJ databases">
        <authorList>
            <person name="Zhirakovskaya E."/>
        </authorList>
    </citation>
    <scope>NUCLEOTIDE SEQUENCE</scope>
</reference>
<dbReference type="Pfam" id="PF04055">
    <property type="entry name" value="Radical_SAM"/>
    <property type="match status" value="1"/>
</dbReference>
<proteinExistence type="predicted"/>
<protein>
    <submittedName>
        <fullName evidence="8">Radical SAM domain protein</fullName>
    </submittedName>
</protein>
<keyword evidence="2" id="KW-0004">4Fe-4S</keyword>
<accession>A0A3B1A4H4</accession>